<protein>
    <submittedName>
        <fullName evidence="2">Uncharacterized protein</fullName>
    </submittedName>
</protein>
<dbReference type="AlphaFoldDB" id="A0A6S7B3M9"/>
<proteinExistence type="predicted"/>
<evidence type="ECO:0000256" key="1">
    <source>
        <dbReference type="SAM" id="MobiDB-lite"/>
    </source>
</evidence>
<evidence type="ECO:0000313" key="2">
    <source>
        <dbReference type="EMBL" id="CAB3784412.1"/>
    </source>
</evidence>
<evidence type="ECO:0000313" key="3">
    <source>
        <dbReference type="Proteomes" id="UP000494115"/>
    </source>
</evidence>
<dbReference type="Proteomes" id="UP000494115">
    <property type="component" value="Unassembled WGS sequence"/>
</dbReference>
<gene>
    <name evidence="2" type="ORF">LMG28138_01804</name>
</gene>
<keyword evidence="3" id="KW-1185">Reference proteome</keyword>
<reference evidence="2 3" key="1">
    <citation type="submission" date="2020-04" db="EMBL/GenBank/DDBJ databases">
        <authorList>
            <person name="De Canck E."/>
        </authorList>
    </citation>
    <scope>NUCLEOTIDE SEQUENCE [LARGE SCALE GENOMIC DNA]</scope>
    <source>
        <strain evidence="2 3">LMG 28138</strain>
    </source>
</reference>
<organism evidence="2 3">
    <name type="scientific">Pararobbsia alpina</name>
    <dbReference type="NCBI Taxonomy" id="621374"/>
    <lineage>
        <taxon>Bacteria</taxon>
        <taxon>Pseudomonadati</taxon>
        <taxon>Pseudomonadota</taxon>
        <taxon>Betaproteobacteria</taxon>
        <taxon>Burkholderiales</taxon>
        <taxon>Burkholderiaceae</taxon>
        <taxon>Pararobbsia</taxon>
    </lineage>
</organism>
<feature type="region of interest" description="Disordered" evidence="1">
    <location>
        <begin position="91"/>
        <end position="111"/>
    </location>
</feature>
<sequence length="138" mass="16321">MSRVPVEKARAYCKERGLRDPGHAFKSQRNNAKERGIEWDMTFDEWWTIWEPYFHMRGRGTNDLCMARTGDMGSYKVGNVYLTTHLGNARDYHAPRNAEKQRKQEQADRYWGRNDPYAEAKSHRAYKIHCNPVKRVAE</sequence>
<dbReference type="EMBL" id="CADIKM010000006">
    <property type="protein sequence ID" value="CAB3784412.1"/>
    <property type="molecule type" value="Genomic_DNA"/>
</dbReference>
<name>A0A6S7B3M9_9BURK</name>
<accession>A0A6S7B3M9</accession>